<evidence type="ECO:0000313" key="4">
    <source>
        <dbReference type="Proteomes" id="UP000321617"/>
    </source>
</evidence>
<dbReference type="InterPro" id="IPR010994">
    <property type="entry name" value="RuvA_2-like"/>
</dbReference>
<gene>
    <name evidence="3" type="ORF">LX16_3947</name>
</gene>
<evidence type="ECO:0000256" key="1">
    <source>
        <dbReference type="SAM" id="MobiDB-lite"/>
    </source>
</evidence>
<comment type="caution">
    <text evidence="3">The sequence shown here is derived from an EMBL/GenBank/DDBJ whole genome shotgun (WGS) entry which is preliminary data.</text>
</comment>
<feature type="compositionally biased region" description="Basic and acidic residues" evidence="1">
    <location>
        <begin position="82"/>
        <end position="92"/>
    </location>
</feature>
<keyword evidence="4" id="KW-1185">Reference proteome</keyword>
<accession>A0A562UY30</accession>
<proteinExistence type="predicted"/>
<keyword evidence="2" id="KW-1133">Transmembrane helix</keyword>
<dbReference type="SUPFAM" id="SSF52113">
    <property type="entry name" value="BRCT domain"/>
    <property type="match status" value="1"/>
</dbReference>
<dbReference type="EMBL" id="VLLL01000007">
    <property type="protein sequence ID" value="TWJ10529.1"/>
    <property type="molecule type" value="Genomic_DNA"/>
</dbReference>
<evidence type="ECO:0000313" key="3">
    <source>
        <dbReference type="EMBL" id="TWJ10529.1"/>
    </source>
</evidence>
<protein>
    <submittedName>
        <fullName evidence="3">Helix-hairpin-helix protein</fullName>
    </submittedName>
</protein>
<dbReference type="Gene3D" id="1.10.150.280">
    <property type="entry name" value="AF1531-like domain"/>
    <property type="match status" value="1"/>
</dbReference>
<feature type="transmembrane region" description="Helical" evidence="2">
    <location>
        <begin position="179"/>
        <end position="197"/>
    </location>
</feature>
<feature type="transmembrane region" description="Helical" evidence="2">
    <location>
        <begin position="147"/>
        <end position="170"/>
    </location>
</feature>
<organism evidence="3 4">
    <name type="scientific">Stackebrandtia albiflava</name>
    <dbReference type="NCBI Taxonomy" id="406432"/>
    <lineage>
        <taxon>Bacteria</taxon>
        <taxon>Bacillati</taxon>
        <taxon>Actinomycetota</taxon>
        <taxon>Actinomycetes</taxon>
        <taxon>Glycomycetales</taxon>
        <taxon>Glycomycetaceae</taxon>
        <taxon>Stackebrandtia</taxon>
    </lineage>
</organism>
<dbReference type="InterPro" id="IPR036420">
    <property type="entry name" value="BRCT_dom_sf"/>
</dbReference>
<feature type="transmembrane region" description="Helical" evidence="2">
    <location>
        <begin position="203"/>
        <end position="224"/>
    </location>
</feature>
<dbReference type="AlphaFoldDB" id="A0A562UY30"/>
<evidence type="ECO:0000256" key="2">
    <source>
        <dbReference type="SAM" id="Phobius"/>
    </source>
</evidence>
<feature type="region of interest" description="Disordered" evidence="1">
    <location>
        <begin position="82"/>
        <end position="109"/>
    </location>
</feature>
<keyword evidence="2" id="KW-0472">Membrane</keyword>
<dbReference type="SUPFAM" id="SSF47781">
    <property type="entry name" value="RuvA domain 2-like"/>
    <property type="match status" value="1"/>
</dbReference>
<dbReference type="Pfam" id="PF12836">
    <property type="entry name" value="HHH_3"/>
    <property type="match status" value="1"/>
</dbReference>
<sequence length="355" mass="38409">MPDRSRKVNPRPFEGAQVLVLGTGSRAQQARGLLTESGATVVWRYRSDLTYVVIDRTVPAHDPALVRAQEQKVPVLTTSELRERLEGPREPRTMVSSPVPPASSATRSPQVLVPPPPMPPMQVPPPMVPLPPRPAPPPEDDGTYPGWVWATAVVFSAGLLSPVAVGYAAWRVKSPADGLAALGYLAVSLLALVGFAAGGGLMLAALLMMAALAIGGGSHAFYLWQRIARGERAAKTSIRPSDVRNSEALAAVNHRRKLREDARELAANDPVAARELRIGRPDLPRRYDDGGLVDFNSAPVAMLMTIPGMTRAVAEEIRDWRDRHGPFSSMAEVVIHTDIEPKAAEQVEQFALFMQ</sequence>
<reference evidence="3 4" key="1">
    <citation type="journal article" date="2013" name="Stand. Genomic Sci.">
        <title>Genomic Encyclopedia of Type Strains, Phase I: The one thousand microbial genomes (KMG-I) project.</title>
        <authorList>
            <person name="Kyrpides N.C."/>
            <person name="Woyke T."/>
            <person name="Eisen J.A."/>
            <person name="Garrity G."/>
            <person name="Lilburn T.G."/>
            <person name="Beck B.J."/>
            <person name="Whitman W.B."/>
            <person name="Hugenholtz P."/>
            <person name="Klenk H.P."/>
        </authorList>
    </citation>
    <scope>NUCLEOTIDE SEQUENCE [LARGE SCALE GENOMIC DNA]</scope>
    <source>
        <strain evidence="3 4">DSM 45044</strain>
    </source>
</reference>
<dbReference type="Proteomes" id="UP000321617">
    <property type="component" value="Unassembled WGS sequence"/>
</dbReference>
<name>A0A562UY30_9ACTN</name>
<keyword evidence="2" id="KW-0812">Transmembrane</keyword>